<evidence type="ECO:0000313" key="7">
    <source>
        <dbReference type="EMBL" id="KAG0545579.1"/>
    </source>
</evidence>
<dbReference type="Gene3D" id="1.10.110.10">
    <property type="entry name" value="Plant lipid-transfer and hydrophobic proteins"/>
    <property type="match status" value="1"/>
</dbReference>
<dbReference type="SMART" id="SM00499">
    <property type="entry name" value="AAI"/>
    <property type="match status" value="1"/>
</dbReference>
<proteinExistence type="inferred from homology"/>
<dbReference type="Gramene" id="EER99615">
    <property type="protein sequence ID" value="EER99615"/>
    <property type="gene ID" value="SORBI_3002G356000"/>
</dbReference>
<evidence type="ECO:0000256" key="1">
    <source>
        <dbReference type="ARBA" id="ARBA00009748"/>
    </source>
</evidence>
<evidence type="ECO:0000256" key="3">
    <source>
        <dbReference type="ARBA" id="ARBA00023157"/>
    </source>
</evidence>
<keyword evidence="4" id="KW-0325">Glycoprotein</keyword>
<feature type="domain" description="Bifunctional inhibitor/plant lipid transfer protein/seed storage helical" evidence="6">
    <location>
        <begin position="67"/>
        <end position="139"/>
    </location>
</feature>
<feature type="chain" id="PRO_5037657274" description="Bifunctional inhibitor/plant lipid transfer protein/seed storage helical domain-containing protein" evidence="5">
    <location>
        <begin position="29"/>
        <end position="173"/>
    </location>
</feature>
<feature type="signal peptide" evidence="5">
    <location>
        <begin position="1"/>
        <end position="28"/>
    </location>
</feature>
<evidence type="ECO:0000313" key="8">
    <source>
        <dbReference type="Proteomes" id="UP000807115"/>
    </source>
</evidence>
<dbReference type="OrthoDB" id="676426at2759"/>
<dbReference type="Pfam" id="PF14368">
    <property type="entry name" value="LTP_2"/>
    <property type="match status" value="1"/>
</dbReference>
<comment type="similarity">
    <text evidence="1">Belongs to the plant LTP family.</text>
</comment>
<accession>A0A921RS12</accession>
<comment type="caution">
    <text evidence="7">The sequence shown here is derived from an EMBL/GenBank/DDBJ whole genome shotgun (WGS) entry which is preliminary data.</text>
</comment>
<dbReference type="OMA" id="DCDNDIR"/>
<sequence length="173" mass="18219">MAPRNKSFLIALLVAALAVSLHLQPSAAIRIPALIPCIPGLPKIPFIPCYDVEPSPLPPPLKTPSECRTPLMKLMPCAGYLTNASVSKPPSACCQGFDSIVNSGDGEGICLCHVGNGDIGQLLPAPLNIARIFRLTPDCDNDIRLEEFAECNMNDVPPMTPSSPGKVAPPPAS</sequence>
<reference evidence="7" key="1">
    <citation type="journal article" date="2019" name="BMC Genomics">
        <title>A new reference genome for Sorghum bicolor reveals high levels of sequence similarity between sweet and grain genotypes: implications for the genetics of sugar metabolism.</title>
        <authorList>
            <person name="Cooper E.A."/>
            <person name="Brenton Z.W."/>
            <person name="Flinn B.S."/>
            <person name="Jenkins J."/>
            <person name="Shu S."/>
            <person name="Flowers D."/>
            <person name="Luo F."/>
            <person name="Wang Y."/>
            <person name="Xia P."/>
            <person name="Barry K."/>
            <person name="Daum C."/>
            <person name="Lipzen A."/>
            <person name="Yoshinaga Y."/>
            <person name="Schmutz J."/>
            <person name="Saski C."/>
            <person name="Vermerris W."/>
            <person name="Kresovich S."/>
        </authorList>
    </citation>
    <scope>NUCLEOTIDE SEQUENCE</scope>
</reference>
<evidence type="ECO:0000259" key="6">
    <source>
        <dbReference type="SMART" id="SM00499"/>
    </source>
</evidence>
<keyword evidence="3" id="KW-1015">Disulfide bond</keyword>
<evidence type="ECO:0000256" key="2">
    <source>
        <dbReference type="ARBA" id="ARBA00022729"/>
    </source>
</evidence>
<keyword evidence="2 5" id="KW-0732">Signal</keyword>
<reference evidence="7" key="2">
    <citation type="submission" date="2020-10" db="EMBL/GenBank/DDBJ databases">
        <authorList>
            <person name="Cooper E.A."/>
            <person name="Brenton Z.W."/>
            <person name="Flinn B.S."/>
            <person name="Jenkins J."/>
            <person name="Shu S."/>
            <person name="Flowers D."/>
            <person name="Luo F."/>
            <person name="Wang Y."/>
            <person name="Xia P."/>
            <person name="Barry K."/>
            <person name="Daum C."/>
            <person name="Lipzen A."/>
            <person name="Yoshinaga Y."/>
            <person name="Schmutz J."/>
            <person name="Saski C."/>
            <person name="Vermerris W."/>
            <person name="Kresovich S."/>
        </authorList>
    </citation>
    <scope>NUCLEOTIDE SEQUENCE</scope>
</reference>
<gene>
    <name evidence="7" type="ORF">BDA96_02G373200</name>
</gene>
<dbReference type="CDD" id="cd00010">
    <property type="entry name" value="AAI_LTSS"/>
    <property type="match status" value="1"/>
</dbReference>
<dbReference type="InterPro" id="IPR036312">
    <property type="entry name" value="Bifun_inhib/LTP/seed_sf"/>
</dbReference>
<dbReference type="AlphaFoldDB" id="A0A921RS12"/>
<evidence type="ECO:0000256" key="4">
    <source>
        <dbReference type="ARBA" id="ARBA00023180"/>
    </source>
</evidence>
<dbReference type="EMBL" id="CM027681">
    <property type="protein sequence ID" value="KAG0545579.1"/>
    <property type="molecule type" value="Genomic_DNA"/>
</dbReference>
<organism evidence="7 8">
    <name type="scientific">Sorghum bicolor</name>
    <name type="common">Sorghum</name>
    <name type="synonym">Sorghum vulgare</name>
    <dbReference type="NCBI Taxonomy" id="4558"/>
    <lineage>
        <taxon>Eukaryota</taxon>
        <taxon>Viridiplantae</taxon>
        <taxon>Streptophyta</taxon>
        <taxon>Embryophyta</taxon>
        <taxon>Tracheophyta</taxon>
        <taxon>Spermatophyta</taxon>
        <taxon>Magnoliopsida</taxon>
        <taxon>Liliopsida</taxon>
        <taxon>Poales</taxon>
        <taxon>Poaceae</taxon>
        <taxon>PACMAD clade</taxon>
        <taxon>Panicoideae</taxon>
        <taxon>Andropogonodae</taxon>
        <taxon>Andropogoneae</taxon>
        <taxon>Sorghinae</taxon>
        <taxon>Sorghum</taxon>
    </lineage>
</organism>
<dbReference type="InterPro" id="IPR016140">
    <property type="entry name" value="Bifunc_inhib/LTP/seed_store"/>
</dbReference>
<dbReference type="SUPFAM" id="SSF47699">
    <property type="entry name" value="Bifunctional inhibitor/lipid-transfer protein/seed storage 2S albumin"/>
    <property type="match status" value="1"/>
</dbReference>
<evidence type="ECO:0000256" key="5">
    <source>
        <dbReference type="SAM" id="SignalP"/>
    </source>
</evidence>
<dbReference type="Proteomes" id="UP000807115">
    <property type="component" value="Chromosome 2"/>
</dbReference>
<dbReference type="InterPro" id="IPR043325">
    <property type="entry name" value="LTSS"/>
</dbReference>
<dbReference type="PANTHER" id="PTHR33044">
    <property type="entry name" value="BIFUNCTIONAL INHIBITOR/LIPID-TRANSFER PROTEIN/SEED STORAGE 2S ALBUMIN SUPERFAMILY PROTEIN-RELATED"/>
    <property type="match status" value="1"/>
</dbReference>
<name>A0A921RS12_SORBI</name>
<dbReference type="KEGG" id="sbi:8078968"/>
<protein>
    <recommendedName>
        <fullName evidence="6">Bifunctional inhibitor/plant lipid transfer protein/seed storage helical domain-containing protein</fullName>
    </recommendedName>
</protein>